<reference evidence="2" key="2">
    <citation type="submission" date="2017-02" db="EMBL/GenBank/DDBJ databases">
        <title>Sunflower complete genome.</title>
        <authorList>
            <person name="Langlade N."/>
            <person name="Munos S."/>
        </authorList>
    </citation>
    <scope>NUCLEOTIDE SEQUENCE [LARGE SCALE GENOMIC DNA]</scope>
    <source>
        <tissue evidence="2">Leaves</tissue>
    </source>
</reference>
<gene>
    <name evidence="2" type="ORF">HannXRQ_Chr01g0007931</name>
    <name evidence="1" type="ORF">HanXRQr2_Chr01g0010561</name>
</gene>
<accession>A0A251VM80</accession>
<organism evidence="2 3">
    <name type="scientific">Helianthus annuus</name>
    <name type="common">Common sunflower</name>
    <dbReference type="NCBI Taxonomy" id="4232"/>
    <lineage>
        <taxon>Eukaryota</taxon>
        <taxon>Viridiplantae</taxon>
        <taxon>Streptophyta</taxon>
        <taxon>Embryophyta</taxon>
        <taxon>Tracheophyta</taxon>
        <taxon>Spermatophyta</taxon>
        <taxon>Magnoliopsida</taxon>
        <taxon>eudicotyledons</taxon>
        <taxon>Gunneridae</taxon>
        <taxon>Pentapetalae</taxon>
        <taxon>asterids</taxon>
        <taxon>campanulids</taxon>
        <taxon>Asterales</taxon>
        <taxon>Asteraceae</taxon>
        <taxon>Asteroideae</taxon>
        <taxon>Heliantheae alliance</taxon>
        <taxon>Heliantheae</taxon>
        <taxon>Helianthus</taxon>
    </lineage>
</organism>
<dbReference type="Proteomes" id="UP000215914">
    <property type="component" value="Chromosome 1"/>
</dbReference>
<dbReference type="Gramene" id="mRNA:HanXRQr2_Chr01g0010561">
    <property type="protein sequence ID" value="mRNA:HanXRQr2_Chr01g0010561"/>
    <property type="gene ID" value="HanXRQr2_Chr01g0010561"/>
</dbReference>
<name>A0A251VM80_HELAN</name>
<sequence>MAAKKRLEKAKKKEAAFIVTIAKREQEIADLKAKSPDHQADKPEGIHGEKARFKVFQVF</sequence>
<evidence type="ECO:0000313" key="2">
    <source>
        <dbReference type="EMBL" id="OTG36469.1"/>
    </source>
</evidence>
<reference evidence="1 3" key="1">
    <citation type="journal article" date="2017" name="Nature">
        <title>The sunflower genome provides insights into oil metabolism, flowering and Asterid evolution.</title>
        <authorList>
            <person name="Badouin H."/>
            <person name="Gouzy J."/>
            <person name="Grassa C.J."/>
            <person name="Murat F."/>
            <person name="Staton S.E."/>
            <person name="Cottret L."/>
            <person name="Lelandais-Briere C."/>
            <person name="Owens G.L."/>
            <person name="Carrere S."/>
            <person name="Mayjonade B."/>
            <person name="Legrand L."/>
            <person name="Gill N."/>
            <person name="Kane N.C."/>
            <person name="Bowers J.E."/>
            <person name="Hubner S."/>
            <person name="Bellec A."/>
            <person name="Berard A."/>
            <person name="Berges H."/>
            <person name="Blanchet N."/>
            <person name="Boniface M.C."/>
            <person name="Brunel D."/>
            <person name="Catrice O."/>
            <person name="Chaidir N."/>
            <person name="Claudel C."/>
            <person name="Donnadieu C."/>
            <person name="Faraut T."/>
            <person name="Fievet G."/>
            <person name="Helmstetter N."/>
            <person name="King M."/>
            <person name="Knapp S.J."/>
            <person name="Lai Z."/>
            <person name="Le Paslier M.C."/>
            <person name="Lippi Y."/>
            <person name="Lorenzon L."/>
            <person name="Mandel J.R."/>
            <person name="Marage G."/>
            <person name="Marchand G."/>
            <person name="Marquand E."/>
            <person name="Bret-Mestries E."/>
            <person name="Morien E."/>
            <person name="Nambeesan S."/>
            <person name="Nguyen T."/>
            <person name="Pegot-Espagnet P."/>
            <person name="Pouilly N."/>
            <person name="Raftis F."/>
            <person name="Sallet E."/>
            <person name="Schiex T."/>
            <person name="Thomas J."/>
            <person name="Vandecasteele C."/>
            <person name="Vares D."/>
            <person name="Vear F."/>
            <person name="Vautrin S."/>
            <person name="Crespi M."/>
            <person name="Mangin B."/>
            <person name="Burke J.M."/>
            <person name="Salse J."/>
            <person name="Munos S."/>
            <person name="Vincourt P."/>
            <person name="Rieseberg L.H."/>
            <person name="Langlade N.B."/>
        </authorList>
    </citation>
    <scope>NUCLEOTIDE SEQUENCE [LARGE SCALE GENOMIC DNA]</scope>
    <source>
        <strain evidence="3">cv. SF193</strain>
        <tissue evidence="1">Leaves</tissue>
    </source>
</reference>
<evidence type="ECO:0000313" key="1">
    <source>
        <dbReference type="EMBL" id="KAF5821158.1"/>
    </source>
</evidence>
<protein>
    <submittedName>
        <fullName evidence="2">Uncharacterized protein</fullName>
    </submittedName>
</protein>
<proteinExistence type="predicted"/>
<keyword evidence="3" id="KW-1185">Reference proteome</keyword>
<dbReference type="EMBL" id="MNCJ02000316">
    <property type="protein sequence ID" value="KAF5821158.1"/>
    <property type="molecule type" value="Genomic_DNA"/>
</dbReference>
<evidence type="ECO:0000313" key="3">
    <source>
        <dbReference type="Proteomes" id="UP000215914"/>
    </source>
</evidence>
<reference evidence="1" key="3">
    <citation type="submission" date="2020-06" db="EMBL/GenBank/DDBJ databases">
        <title>Helianthus annuus Genome sequencing and assembly Release 2.</title>
        <authorList>
            <person name="Gouzy J."/>
            <person name="Langlade N."/>
            <person name="Munos S."/>
        </authorList>
    </citation>
    <scope>NUCLEOTIDE SEQUENCE</scope>
    <source>
        <tissue evidence="1">Leaves</tissue>
    </source>
</reference>
<dbReference type="EMBL" id="CM007890">
    <property type="protein sequence ID" value="OTG36469.1"/>
    <property type="molecule type" value="Genomic_DNA"/>
</dbReference>
<dbReference type="InParanoid" id="A0A251VM80"/>
<dbReference type="AlphaFoldDB" id="A0A251VM80"/>